<dbReference type="GO" id="GO:0004066">
    <property type="term" value="F:asparagine synthase (glutamine-hydrolyzing) activity"/>
    <property type="evidence" value="ECO:0007669"/>
    <property type="project" value="UniProtKB-EC"/>
</dbReference>
<dbReference type="AlphaFoldDB" id="A0A4Q9HCN2"/>
<evidence type="ECO:0000313" key="12">
    <source>
        <dbReference type="Proteomes" id="UP000291819"/>
    </source>
</evidence>
<organism evidence="11 12">
    <name type="scientific">Pedobacter kyonggii</name>
    <dbReference type="NCBI Taxonomy" id="1926871"/>
    <lineage>
        <taxon>Bacteria</taxon>
        <taxon>Pseudomonadati</taxon>
        <taxon>Bacteroidota</taxon>
        <taxon>Sphingobacteriia</taxon>
        <taxon>Sphingobacteriales</taxon>
        <taxon>Sphingobacteriaceae</taxon>
        <taxon>Pedobacter</taxon>
    </lineage>
</organism>
<evidence type="ECO:0000256" key="6">
    <source>
        <dbReference type="ARBA" id="ARBA00022962"/>
    </source>
</evidence>
<dbReference type="OrthoDB" id="9763290at2"/>
<gene>
    <name evidence="11" type="primary">asnB</name>
    <name evidence="11" type="ORF">EYS08_11665</name>
</gene>
<reference evidence="11 12" key="1">
    <citation type="submission" date="2019-02" db="EMBL/GenBank/DDBJ databases">
        <title>Pedobacter kyonggii whole genome sequence analysis.</title>
        <authorList>
            <person name="Dahal R.H."/>
        </authorList>
    </citation>
    <scope>NUCLEOTIDE SEQUENCE [LARGE SCALE GENOMIC DNA]</scope>
    <source>
        <strain evidence="11 12">K-4-11-1</strain>
    </source>
</reference>
<accession>A0A4Q9HCN2</accession>
<dbReference type="CDD" id="cd01991">
    <property type="entry name" value="Asn_synthase_B_C"/>
    <property type="match status" value="1"/>
</dbReference>
<sequence>MCRIAGIIDSSRPIDLLQTEVKGMCTLMAHGGPDDEGFYANAGDGIVMGHRRLALIDLSPKGHQPMLYQNGKLVISFNGEIYNYQLLKKELQYLGFQFKTGSDTEVILAGYAAWGVESFDKLKGMFAFCLYDADLKHSYLVRDPSGIKPLYFRAIEKHLVFSSEVKAFAETGYSYTEHADWQILFLAFGHLPEPYTTFSEVMMLPKGHYLIWLHQSDTFEIKSYVQHHPIKEITDYQEAKTVVRQNLYAAVRKHLLSDAKIGVFLSGGIDSSILSLLADGILAADSLKLNTVSINFEEAEFSEQVFQDTVVERLHGKHSAYTITPALFSEHFQAALNAMDQPTADGINSWFVNYFAKENGLKAVLSGIGADELFGGYPSFKRMGWIRHLKRLPQFILRKSLRFKKASLKRSYYLSYQNTVGEYLFLRGIFTPDEIARLLSCTIAKVDQVLQNAFINPIPNHLKDGERASWLECNLYMQNQLLKDTDTMSMRHGVEVRVPFLDQDLLGTLGAMDAGLKFKGKRDKSLLIDAFTDILPRLIWDRKKMGFTFPFQDWLKNDEHFLHSIKTSENTFVSTMVDDFRQGNLHWSKVIVLYQVFRV</sequence>
<dbReference type="InterPro" id="IPR006426">
    <property type="entry name" value="Asn_synth_AEB"/>
</dbReference>
<dbReference type="GO" id="GO:0006529">
    <property type="term" value="P:asparagine biosynthetic process"/>
    <property type="evidence" value="ECO:0007669"/>
    <property type="project" value="UniProtKB-KW"/>
</dbReference>
<dbReference type="SUPFAM" id="SSF56235">
    <property type="entry name" value="N-terminal nucleophile aminohydrolases (Ntn hydrolases)"/>
    <property type="match status" value="1"/>
</dbReference>
<dbReference type="PIRSF" id="PIRSF001589">
    <property type="entry name" value="Asn_synthetase_glu-h"/>
    <property type="match status" value="1"/>
</dbReference>
<evidence type="ECO:0000256" key="3">
    <source>
        <dbReference type="ARBA" id="ARBA00012737"/>
    </source>
</evidence>
<evidence type="ECO:0000256" key="8">
    <source>
        <dbReference type="PIRSR" id="PIRSR001589-1"/>
    </source>
</evidence>
<dbReference type="EC" id="6.3.5.4" evidence="3"/>
<dbReference type="SUPFAM" id="SSF52402">
    <property type="entry name" value="Adenine nucleotide alpha hydrolases-like"/>
    <property type="match status" value="1"/>
</dbReference>
<keyword evidence="12" id="KW-1185">Reference proteome</keyword>
<dbReference type="InterPro" id="IPR017932">
    <property type="entry name" value="GATase_2_dom"/>
</dbReference>
<proteinExistence type="inferred from homology"/>
<dbReference type="InterPro" id="IPR029055">
    <property type="entry name" value="Ntn_hydrolases_N"/>
</dbReference>
<dbReference type="Pfam" id="PF13537">
    <property type="entry name" value="GATase_7"/>
    <property type="match status" value="1"/>
</dbReference>
<keyword evidence="4 9" id="KW-0547">Nucleotide-binding</keyword>
<dbReference type="Pfam" id="PF00733">
    <property type="entry name" value="Asn_synthase"/>
    <property type="match status" value="1"/>
</dbReference>
<evidence type="ECO:0000256" key="1">
    <source>
        <dbReference type="ARBA" id="ARBA00005187"/>
    </source>
</evidence>
<dbReference type="PANTHER" id="PTHR43284:SF1">
    <property type="entry name" value="ASPARAGINE SYNTHETASE"/>
    <property type="match status" value="1"/>
</dbReference>
<feature type="binding site" evidence="9">
    <location>
        <position position="294"/>
    </location>
    <ligand>
        <name>ATP</name>
        <dbReference type="ChEBI" id="CHEBI:30616"/>
    </ligand>
</feature>
<dbReference type="InterPro" id="IPR051786">
    <property type="entry name" value="ASN_synthetase/amidase"/>
</dbReference>
<dbReference type="PANTHER" id="PTHR43284">
    <property type="entry name" value="ASPARAGINE SYNTHETASE (GLUTAMINE-HYDROLYZING)"/>
    <property type="match status" value="1"/>
</dbReference>
<keyword evidence="5 9" id="KW-0067">ATP-binding</keyword>
<dbReference type="GO" id="GO:0005829">
    <property type="term" value="C:cytosol"/>
    <property type="evidence" value="ECO:0007669"/>
    <property type="project" value="TreeGrafter"/>
</dbReference>
<dbReference type="NCBIfam" id="TIGR01536">
    <property type="entry name" value="asn_synth_AEB"/>
    <property type="match status" value="1"/>
</dbReference>
<comment type="catalytic activity">
    <reaction evidence="7">
        <text>L-aspartate + L-glutamine + ATP + H2O = L-asparagine + L-glutamate + AMP + diphosphate + H(+)</text>
        <dbReference type="Rhea" id="RHEA:12228"/>
        <dbReference type="ChEBI" id="CHEBI:15377"/>
        <dbReference type="ChEBI" id="CHEBI:15378"/>
        <dbReference type="ChEBI" id="CHEBI:29985"/>
        <dbReference type="ChEBI" id="CHEBI:29991"/>
        <dbReference type="ChEBI" id="CHEBI:30616"/>
        <dbReference type="ChEBI" id="CHEBI:33019"/>
        <dbReference type="ChEBI" id="CHEBI:58048"/>
        <dbReference type="ChEBI" id="CHEBI:58359"/>
        <dbReference type="ChEBI" id="CHEBI:456215"/>
        <dbReference type="EC" id="6.3.5.4"/>
    </reaction>
</comment>
<evidence type="ECO:0000259" key="10">
    <source>
        <dbReference type="PROSITE" id="PS51278"/>
    </source>
</evidence>
<dbReference type="PROSITE" id="PS51278">
    <property type="entry name" value="GATASE_TYPE_2"/>
    <property type="match status" value="1"/>
</dbReference>
<protein>
    <recommendedName>
        <fullName evidence="3">asparagine synthase (glutamine-hydrolyzing)</fullName>
        <ecNumber evidence="3">6.3.5.4</ecNumber>
    </recommendedName>
</protein>
<comment type="similarity">
    <text evidence="2">Belongs to the asparagine synthetase family.</text>
</comment>
<comment type="pathway">
    <text evidence="1">Amino-acid biosynthesis; L-asparagine biosynthesis; L-asparagine from L-aspartate (L-Gln route): step 1/1.</text>
</comment>
<name>A0A4Q9HCN2_9SPHI</name>
<dbReference type="CDD" id="cd00712">
    <property type="entry name" value="AsnB"/>
    <property type="match status" value="1"/>
</dbReference>
<dbReference type="InterPro" id="IPR014729">
    <property type="entry name" value="Rossmann-like_a/b/a_fold"/>
</dbReference>
<evidence type="ECO:0000256" key="4">
    <source>
        <dbReference type="ARBA" id="ARBA00022741"/>
    </source>
</evidence>
<evidence type="ECO:0000313" key="11">
    <source>
        <dbReference type="EMBL" id="TBO42178.1"/>
    </source>
</evidence>
<evidence type="ECO:0000256" key="9">
    <source>
        <dbReference type="PIRSR" id="PIRSR001589-2"/>
    </source>
</evidence>
<dbReference type="EMBL" id="SIXF01000009">
    <property type="protein sequence ID" value="TBO42178.1"/>
    <property type="molecule type" value="Genomic_DNA"/>
</dbReference>
<keyword evidence="6 8" id="KW-0315">Glutamine amidotransferase</keyword>
<feature type="binding site" evidence="9">
    <location>
        <position position="103"/>
    </location>
    <ligand>
        <name>L-glutamine</name>
        <dbReference type="ChEBI" id="CHEBI:58359"/>
    </ligand>
</feature>
<feature type="binding site" evidence="9">
    <location>
        <begin position="366"/>
        <end position="367"/>
    </location>
    <ligand>
        <name>ATP</name>
        <dbReference type="ChEBI" id="CHEBI:30616"/>
    </ligand>
</feature>
<keyword evidence="11" id="KW-0436">Ligase</keyword>
<dbReference type="Gene3D" id="3.40.50.620">
    <property type="entry name" value="HUPs"/>
    <property type="match status" value="2"/>
</dbReference>
<keyword evidence="8" id="KW-0028">Amino-acid biosynthesis</keyword>
<evidence type="ECO:0000256" key="7">
    <source>
        <dbReference type="ARBA" id="ARBA00048741"/>
    </source>
</evidence>
<dbReference type="GO" id="GO:0005524">
    <property type="term" value="F:ATP binding"/>
    <property type="evidence" value="ECO:0007669"/>
    <property type="project" value="UniProtKB-KW"/>
</dbReference>
<dbReference type="InterPro" id="IPR001962">
    <property type="entry name" value="Asn_synthase"/>
</dbReference>
<feature type="domain" description="Glutamine amidotransferase type-2" evidence="10">
    <location>
        <begin position="2"/>
        <end position="215"/>
    </location>
</feature>
<dbReference type="RefSeq" id="WP_131030197.1">
    <property type="nucleotide sequence ID" value="NZ_SIXF01000009.1"/>
</dbReference>
<dbReference type="Proteomes" id="UP000291819">
    <property type="component" value="Unassembled WGS sequence"/>
</dbReference>
<dbReference type="InterPro" id="IPR033738">
    <property type="entry name" value="AsnB_N"/>
</dbReference>
<comment type="caution">
    <text evidence="11">The sequence shown here is derived from an EMBL/GenBank/DDBJ whole genome shotgun (WGS) entry which is preliminary data.</text>
</comment>
<dbReference type="Gene3D" id="3.60.20.10">
    <property type="entry name" value="Glutamine Phosphoribosylpyrophosphate, subunit 1, domain 1"/>
    <property type="match status" value="1"/>
</dbReference>
<evidence type="ECO:0000256" key="2">
    <source>
        <dbReference type="ARBA" id="ARBA00005752"/>
    </source>
</evidence>
<evidence type="ECO:0000256" key="5">
    <source>
        <dbReference type="ARBA" id="ARBA00022840"/>
    </source>
</evidence>
<keyword evidence="8" id="KW-0061">Asparagine biosynthesis</keyword>
<feature type="active site" description="For GATase activity" evidence="8">
    <location>
        <position position="2"/>
    </location>
</feature>